<dbReference type="AlphaFoldDB" id="A0A9J6QYM4"/>
<dbReference type="InterPro" id="IPR004358">
    <property type="entry name" value="Sig_transdc_His_kin-like_C"/>
</dbReference>
<feature type="transmembrane region" description="Helical" evidence="7">
    <location>
        <begin position="12"/>
        <end position="30"/>
    </location>
</feature>
<evidence type="ECO:0000313" key="9">
    <source>
        <dbReference type="EMBL" id="MCU7380568.1"/>
    </source>
</evidence>
<dbReference type="InterPro" id="IPR036890">
    <property type="entry name" value="HATPase_C_sf"/>
</dbReference>
<evidence type="ECO:0000256" key="4">
    <source>
        <dbReference type="ARBA" id="ARBA00022679"/>
    </source>
</evidence>
<keyword evidence="7" id="KW-0812">Transmembrane</keyword>
<name>A0A9J6QYM4_9FIRM</name>
<comment type="catalytic activity">
    <reaction evidence="1">
        <text>ATP + protein L-histidine = ADP + protein N-phospho-L-histidine.</text>
        <dbReference type="EC" id="2.7.13.3"/>
    </reaction>
</comment>
<keyword evidence="10" id="KW-1185">Reference proteome</keyword>
<dbReference type="RefSeq" id="WP_148396703.1">
    <property type="nucleotide sequence ID" value="NZ_JAJAGH010000003.1"/>
</dbReference>
<keyword evidence="6" id="KW-0902">Two-component regulatory system</keyword>
<dbReference type="Pfam" id="PF02518">
    <property type="entry name" value="HATPase_c"/>
    <property type="match status" value="1"/>
</dbReference>
<dbReference type="EC" id="2.7.13.3" evidence="2"/>
<proteinExistence type="predicted"/>
<evidence type="ECO:0000259" key="8">
    <source>
        <dbReference type="PROSITE" id="PS50109"/>
    </source>
</evidence>
<dbReference type="InterPro" id="IPR050980">
    <property type="entry name" value="2C_sensor_his_kinase"/>
</dbReference>
<dbReference type="Proteomes" id="UP001065549">
    <property type="component" value="Unassembled WGS sequence"/>
</dbReference>
<keyword evidence="7" id="KW-0472">Membrane</keyword>
<dbReference type="PANTHER" id="PTHR44936:SF9">
    <property type="entry name" value="SENSOR PROTEIN CREC"/>
    <property type="match status" value="1"/>
</dbReference>
<dbReference type="SUPFAM" id="SSF47384">
    <property type="entry name" value="Homodimeric domain of signal transducing histidine kinase"/>
    <property type="match status" value="1"/>
</dbReference>
<keyword evidence="3" id="KW-0597">Phosphoprotein</keyword>
<dbReference type="InterPro" id="IPR005467">
    <property type="entry name" value="His_kinase_dom"/>
</dbReference>
<dbReference type="GO" id="GO:0000155">
    <property type="term" value="F:phosphorelay sensor kinase activity"/>
    <property type="evidence" value="ECO:0007669"/>
    <property type="project" value="InterPro"/>
</dbReference>
<dbReference type="SUPFAM" id="SSF55874">
    <property type="entry name" value="ATPase domain of HSP90 chaperone/DNA topoisomerase II/histidine kinase"/>
    <property type="match status" value="1"/>
</dbReference>
<organism evidence="9 10">
    <name type="scientific">Hominibacterium faecale</name>
    <dbReference type="NCBI Taxonomy" id="2839743"/>
    <lineage>
        <taxon>Bacteria</taxon>
        <taxon>Bacillati</taxon>
        <taxon>Bacillota</taxon>
        <taxon>Clostridia</taxon>
        <taxon>Peptostreptococcales</taxon>
        <taxon>Anaerovoracaceae</taxon>
        <taxon>Hominibacterium</taxon>
    </lineage>
</organism>
<evidence type="ECO:0000256" key="7">
    <source>
        <dbReference type="SAM" id="Phobius"/>
    </source>
</evidence>
<sequence>MTVFEYMRDRIWTLLVNLAAMIAVTAYLTAGGVSASMTVLLILGWAVTLVIFFALGYVRRNRYFRDLEHTLQALDKPYLLGEIMGKPYRSEDRKYRQLIRLSNKAVIEAIRRMEDEQREYKEYIESWIHDVKLPITAIELICRNQTDPAAKEAARKIAPELSRMDNLVESALFYARSDSVYQDYLIRETDLQAVIDQTIARNKAYLIANRMMIEASCSCGSVFCDEKWLQFILGQILINAAKYKKGQGGKVRITGKDIKNGVLLVLEDDGMGIPESEIGRIFEKGFTGTNGRGGQKSTGIGLYLCKKLCGKLGIQITAESEEGAFTRILLAFPKSDHASLSNL</sequence>
<reference evidence="9" key="1">
    <citation type="submission" date="2022-09" db="EMBL/GenBank/DDBJ databases">
        <title>Culturomic study of gut microbiota in children with autism spectrum disorder.</title>
        <authorList>
            <person name="Efimov B.A."/>
            <person name="Chaplin A.V."/>
            <person name="Sokolova S.R."/>
            <person name="Pikina A.P."/>
            <person name="Korzhanova M."/>
            <person name="Belova V."/>
            <person name="Korostin D."/>
        </authorList>
    </citation>
    <scope>NUCLEOTIDE SEQUENCE</scope>
    <source>
        <strain evidence="9">ASD5510</strain>
    </source>
</reference>
<dbReference type="PROSITE" id="PS50109">
    <property type="entry name" value="HIS_KIN"/>
    <property type="match status" value="1"/>
</dbReference>
<dbReference type="InterPro" id="IPR036097">
    <property type="entry name" value="HisK_dim/P_sf"/>
</dbReference>
<dbReference type="Gene3D" id="3.30.565.10">
    <property type="entry name" value="Histidine kinase-like ATPase, C-terminal domain"/>
    <property type="match status" value="1"/>
</dbReference>
<comment type="caution">
    <text evidence="9">The sequence shown here is derived from an EMBL/GenBank/DDBJ whole genome shotgun (WGS) entry which is preliminary data.</text>
</comment>
<evidence type="ECO:0000256" key="2">
    <source>
        <dbReference type="ARBA" id="ARBA00012438"/>
    </source>
</evidence>
<keyword evidence="7" id="KW-1133">Transmembrane helix</keyword>
<keyword evidence="5 9" id="KW-0418">Kinase</keyword>
<accession>A0A9J6QYM4</accession>
<feature type="transmembrane region" description="Helical" evidence="7">
    <location>
        <begin position="36"/>
        <end position="58"/>
    </location>
</feature>
<dbReference type="InterPro" id="IPR003594">
    <property type="entry name" value="HATPase_dom"/>
</dbReference>
<gene>
    <name evidence="9" type="ORF">OBO34_19845</name>
</gene>
<protein>
    <recommendedName>
        <fullName evidence="2">histidine kinase</fullName>
        <ecNumber evidence="2">2.7.13.3</ecNumber>
    </recommendedName>
</protein>
<evidence type="ECO:0000256" key="5">
    <source>
        <dbReference type="ARBA" id="ARBA00022777"/>
    </source>
</evidence>
<feature type="domain" description="Histidine kinase" evidence="8">
    <location>
        <begin position="126"/>
        <end position="336"/>
    </location>
</feature>
<dbReference type="PRINTS" id="PR00344">
    <property type="entry name" value="BCTRLSENSOR"/>
</dbReference>
<evidence type="ECO:0000256" key="1">
    <source>
        <dbReference type="ARBA" id="ARBA00000085"/>
    </source>
</evidence>
<dbReference type="PANTHER" id="PTHR44936">
    <property type="entry name" value="SENSOR PROTEIN CREC"/>
    <property type="match status" value="1"/>
</dbReference>
<dbReference type="SMART" id="SM00387">
    <property type="entry name" value="HATPase_c"/>
    <property type="match status" value="1"/>
</dbReference>
<dbReference type="EMBL" id="JAOSHN010000011">
    <property type="protein sequence ID" value="MCU7380568.1"/>
    <property type="molecule type" value="Genomic_DNA"/>
</dbReference>
<evidence type="ECO:0000313" key="10">
    <source>
        <dbReference type="Proteomes" id="UP001065549"/>
    </source>
</evidence>
<keyword evidence="4" id="KW-0808">Transferase</keyword>
<evidence type="ECO:0000256" key="6">
    <source>
        <dbReference type="ARBA" id="ARBA00023012"/>
    </source>
</evidence>
<evidence type="ECO:0000256" key="3">
    <source>
        <dbReference type="ARBA" id="ARBA00022553"/>
    </source>
</evidence>